<dbReference type="AlphaFoldDB" id="A0A375HMF3"/>
<dbReference type="Proteomes" id="UP000255505">
    <property type="component" value="Unassembled WGS sequence"/>
</dbReference>
<accession>A0A375HMF3</accession>
<organism evidence="1 2">
    <name type="scientific">Cupriavidus taiwanensis</name>
    <dbReference type="NCBI Taxonomy" id="164546"/>
    <lineage>
        <taxon>Bacteria</taxon>
        <taxon>Pseudomonadati</taxon>
        <taxon>Pseudomonadota</taxon>
        <taxon>Betaproteobacteria</taxon>
        <taxon>Burkholderiales</taxon>
        <taxon>Burkholderiaceae</taxon>
        <taxon>Cupriavidus</taxon>
    </lineage>
</organism>
<gene>
    <name evidence="1" type="ORF">CT19425_U500007</name>
</gene>
<dbReference type="EMBL" id="OOEF01000046">
    <property type="protein sequence ID" value="SPK70368.1"/>
    <property type="molecule type" value="Genomic_DNA"/>
</dbReference>
<protein>
    <submittedName>
        <fullName evidence="1">Uncharacterized protein</fullName>
    </submittedName>
</protein>
<reference evidence="1 2" key="1">
    <citation type="submission" date="2018-01" db="EMBL/GenBank/DDBJ databases">
        <authorList>
            <person name="Gaut B.S."/>
            <person name="Morton B.R."/>
            <person name="Clegg M.T."/>
            <person name="Duvall M.R."/>
        </authorList>
    </citation>
    <scope>NUCLEOTIDE SEQUENCE [LARGE SCALE GENOMIC DNA]</scope>
    <source>
        <strain evidence="1">Cupriavidus taiwanensis LMG 19425</strain>
    </source>
</reference>
<name>A0A375HMF3_9BURK</name>
<proteinExistence type="predicted"/>
<evidence type="ECO:0000313" key="2">
    <source>
        <dbReference type="Proteomes" id="UP000255505"/>
    </source>
</evidence>
<sequence>MRRGACTAKAHRRARPRRHHFLSESSDIEFGASRLSGLTLQTYRCITASVIPRLHTRKQLATRPPRSAPAWASSSLTLTARGDPCFDPRLFSSASRWPRPQC</sequence>
<evidence type="ECO:0000313" key="1">
    <source>
        <dbReference type="EMBL" id="SPK70368.1"/>
    </source>
</evidence>